<evidence type="ECO:0000256" key="10">
    <source>
        <dbReference type="ARBA" id="ARBA00022694"/>
    </source>
</evidence>
<dbReference type="InterPro" id="IPR015915">
    <property type="entry name" value="Kelch-typ_b-propeller"/>
</dbReference>
<organism evidence="14 15">
    <name type="scientific">Lottia gigantea</name>
    <name type="common">Giant owl limpet</name>
    <dbReference type="NCBI Taxonomy" id="225164"/>
    <lineage>
        <taxon>Eukaryota</taxon>
        <taxon>Metazoa</taxon>
        <taxon>Spiralia</taxon>
        <taxon>Lophotrochozoa</taxon>
        <taxon>Mollusca</taxon>
        <taxon>Gastropoda</taxon>
        <taxon>Patellogastropoda</taxon>
        <taxon>Lottioidea</taxon>
        <taxon>Lottiidae</taxon>
        <taxon>Lottia</taxon>
    </lineage>
</organism>
<evidence type="ECO:0000256" key="13">
    <source>
        <dbReference type="ARBA" id="ARBA00049250"/>
    </source>
</evidence>
<dbReference type="GO" id="GO:0031591">
    <property type="term" value="P:wybutosine biosynthetic process"/>
    <property type="evidence" value="ECO:0007669"/>
    <property type="project" value="TreeGrafter"/>
</dbReference>
<comment type="catalytic activity">
    <reaction evidence="1">
        <text>7-[(3S)-3-amino-3-carboxypropyl]wyosine(37) in tRNA(Phe) + S-adenosyl-L-methionine = 7-[(3S)-(3-amino-3-methoxycarbonyl)propyl]wyosine(37) in tRNA(Phe) + S-adenosyl-L-homocysteine</text>
        <dbReference type="Rhea" id="RHEA:36903"/>
        <dbReference type="Rhea" id="RHEA-COMP:10379"/>
        <dbReference type="Rhea" id="RHEA-COMP:11844"/>
        <dbReference type="ChEBI" id="CHEBI:57856"/>
        <dbReference type="ChEBI" id="CHEBI:59789"/>
        <dbReference type="ChEBI" id="CHEBI:73543"/>
        <dbReference type="ChEBI" id="CHEBI:74275"/>
        <dbReference type="EC" id="2.1.1.290"/>
    </reaction>
</comment>
<comment type="similarity">
    <text evidence="3">Belongs to the methyltransferase superfamily. LCMT family.</text>
</comment>
<dbReference type="FunFam" id="3.40.50.150:FF:000207">
    <property type="entry name" value="Leucine carboxyl methyltransferase 2"/>
    <property type="match status" value="1"/>
</dbReference>
<reference evidence="14 15" key="1">
    <citation type="journal article" date="2013" name="Nature">
        <title>Insights into bilaterian evolution from three spiralian genomes.</title>
        <authorList>
            <person name="Simakov O."/>
            <person name="Marletaz F."/>
            <person name="Cho S.J."/>
            <person name="Edsinger-Gonzales E."/>
            <person name="Havlak P."/>
            <person name="Hellsten U."/>
            <person name="Kuo D.H."/>
            <person name="Larsson T."/>
            <person name="Lv J."/>
            <person name="Arendt D."/>
            <person name="Savage R."/>
            <person name="Osoegawa K."/>
            <person name="de Jong P."/>
            <person name="Grimwood J."/>
            <person name="Chapman J.A."/>
            <person name="Shapiro H."/>
            <person name="Aerts A."/>
            <person name="Otillar R.P."/>
            <person name="Terry A.Y."/>
            <person name="Boore J.L."/>
            <person name="Grigoriev I.V."/>
            <person name="Lindberg D.R."/>
            <person name="Seaver E.C."/>
            <person name="Weisblat D.A."/>
            <person name="Putnam N.H."/>
            <person name="Rokhsar D.S."/>
        </authorList>
    </citation>
    <scope>NUCLEOTIDE SEQUENCE [LARGE SCALE GENOMIC DNA]</scope>
</reference>
<dbReference type="Pfam" id="PF04072">
    <property type="entry name" value="LCM"/>
    <property type="match status" value="1"/>
</dbReference>
<gene>
    <name evidence="14" type="ORF">LOTGIDRAFT_139773</name>
</gene>
<dbReference type="KEGG" id="lgi:LOTGIDRAFT_139773"/>
<keyword evidence="9" id="KW-0949">S-adenosyl-L-methionine</keyword>
<dbReference type="GeneID" id="20234227"/>
<keyword evidence="8" id="KW-0808">Transferase</keyword>
<dbReference type="GO" id="GO:0008175">
    <property type="term" value="F:tRNA methyltransferase activity"/>
    <property type="evidence" value="ECO:0007669"/>
    <property type="project" value="TreeGrafter"/>
</dbReference>
<sequence>VQGTNDSSIISKASMVTQGYFEDPFYEYFVNKQLRRAPLINRGYFIRVRTVDHVIQNFLQRFPGRKQIISIGAGFDTSYFRLKSKQLLRDTVFVEIDFPELVKRKHNLISYHKELNELLSENVVSNEKSPLLELNTVDYKLLGVDLTQLNILDAALLMCGVDFELPTLILSECVLTYMTRRCSTSVVGWGSETFSNSIFVLYEQIHPNDAFGLFMQNHFHMVGSPLKCINSYPTIDSQKQRFLKQGWKWCESYNMNQFYYKLLTEEERQKVEKLEPFDEHEEWHVKCSHYMILIAYSTSDIHSIMVPDPGSLGKPMCLGDAIPNKISMTRVELGDHTIKRYSHISGYLGNKHILIFGGFGEQDGRHQRLTEIYVYDVENNKICPKQLKMYNTDCKLYPRMHLDAVTLTNGSIVIVGGRNSPYKVSKGVLVVSLASDDMDSQADNPIHIENESGSIPEPRWRHAICSVIIKGTEYVYLYGGRTMLNLCLRDSYLLNTKTGHWKQLSFKGVTPGSVQSHTLTVWKDQIVLYGGLDALIQPLCSVYILNIETWSWNQLDITGTLYPRYSHTSHVIGDKLIVTGGVNLSHNPPGIGVINLQTGQSQEFKLPEMEKEKMILFHQHSSVLLSESRLMVIGGGGNCFSFGTHLNITPFIIGLKPILEEQQFPTE</sequence>
<keyword evidence="15" id="KW-1185">Reference proteome</keyword>
<keyword evidence="10" id="KW-0819">tRNA processing</keyword>
<dbReference type="RefSeq" id="XP_009048138.1">
    <property type="nucleotide sequence ID" value="XM_009049890.1"/>
</dbReference>
<dbReference type="PANTHER" id="PTHR46529">
    <property type="entry name" value="TRNA WYBUTOSINE-SYNTHESIZING PROTEIN 4"/>
    <property type="match status" value="1"/>
</dbReference>
<dbReference type="OrthoDB" id="203237at2759"/>
<dbReference type="EC" id="2.3.1.231" evidence="4"/>
<dbReference type="Gene3D" id="3.40.50.150">
    <property type="entry name" value="Vaccinia Virus protein VP39"/>
    <property type="match status" value="1"/>
</dbReference>
<dbReference type="EMBL" id="KB200522">
    <property type="protein sequence ID" value="ESP01195.1"/>
    <property type="molecule type" value="Genomic_DNA"/>
</dbReference>
<dbReference type="PANTHER" id="PTHR46529:SF1">
    <property type="entry name" value="TRNA WYBUTOSINE-SYNTHESIZING PROTEIN 4"/>
    <property type="match status" value="1"/>
</dbReference>
<dbReference type="UniPathway" id="UPA00375"/>
<evidence type="ECO:0000313" key="15">
    <source>
        <dbReference type="Proteomes" id="UP000030746"/>
    </source>
</evidence>
<evidence type="ECO:0000256" key="6">
    <source>
        <dbReference type="ARBA" id="ARBA00018045"/>
    </source>
</evidence>
<dbReference type="SUPFAM" id="SSF53335">
    <property type="entry name" value="S-adenosyl-L-methionine-dependent methyltransferases"/>
    <property type="match status" value="1"/>
</dbReference>
<evidence type="ECO:0000256" key="3">
    <source>
        <dbReference type="ARBA" id="ARBA00010703"/>
    </source>
</evidence>
<dbReference type="InterPro" id="IPR007213">
    <property type="entry name" value="Ppm1/Ppm2/Tcmp"/>
</dbReference>
<evidence type="ECO:0000313" key="14">
    <source>
        <dbReference type="EMBL" id="ESP01195.1"/>
    </source>
</evidence>
<evidence type="ECO:0000256" key="11">
    <source>
        <dbReference type="ARBA" id="ARBA00029750"/>
    </source>
</evidence>
<feature type="non-terminal residue" evidence="14">
    <location>
        <position position="1"/>
    </location>
</feature>
<dbReference type="Gene3D" id="2.120.10.80">
    <property type="entry name" value="Kelch-type beta propeller"/>
    <property type="match status" value="2"/>
</dbReference>
<evidence type="ECO:0000256" key="4">
    <source>
        <dbReference type="ARBA" id="ARBA00012155"/>
    </source>
</evidence>
<dbReference type="InterPro" id="IPR011043">
    <property type="entry name" value="Gal_Oxase/kelch_b-propeller"/>
</dbReference>
<accession>V4CGI0</accession>
<evidence type="ECO:0000256" key="1">
    <source>
        <dbReference type="ARBA" id="ARBA00001806"/>
    </source>
</evidence>
<evidence type="ECO:0000256" key="5">
    <source>
        <dbReference type="ARBA" id="ARBA00012779"/>
    </source>
</evidence>
<dbReference type="CTD" id="20234227"/>
<comment type="catalytic activity">
    <reaction evidence="13">
        <text>7-[(3S)-(3-amino-3-methoxycarbonyl)propyl]wyosine(37) in tRNA(Phe) + S-adenosyl-L-methionine + CO2 = wybutosine(37) in tRNA(Phe) + S-adenosyl-L-homocysteine + 2 H(+)</text>
        <dbReference type="Rhea" id="RHEA:37119"/>
        <dbReference type="Rhea" id="RHEA-COMP:11844"/>
        <dbReference type="Rhea" id="RHEA-COMP:11847"/>
        <dbReference type="ChEBI" id="CHEBI:15378"/>
        <dbReference type="ChEBI" id="CHEBI:16526"/>
        <dbReference type="ChEBI" id="CHEBI:57856"/>
        <dbReference type="ChEBI" id="CHEBI:59789"/>
        <dbReference type="ChEBI" id="CHEBI:73544"/>
        <dbReference type="ChEBI" id="CHEBI:74275"/>
        <dbReference type="EC" id="2.3.1.231"/>
    </reaction>
</comment>
<dbReference type="EC" id="2.1.1.290" evidence="5"/>
<dbReference type="OMA" id="FCILEQF"/>
<dbReference type="STRING" id="225164.V4CGI0"/>
<dbReference type="HOGENOM" id="CLU_002761_2_0_1"/>
<evidence type="ECO:0000256" key="12">
    <source>
        <dbReference type="ARBA" id="ARBA00030847"/>
    </source>
</evidence>
<evidence type="ECO:0000256" key="9">
    <source>
        <dbReference type="ARBA" id="ARBA00022691"/>
    </source>
</evidence>
<name>V4CGI0_LOTGI</name>
<comment type="pathway">
    <text evidence="2">tRNA modification; wybutosine-tRNA(Phe) biosynthesis.</text>
</comment>
<protein>
    <recommendedName>
        <fullName evidence="6">tRNA wybutosine-synthesizing protein 4</fullName>
        <ecNumber evidence="5">2.1.1.290</ecNumber>
        <ecNumber evidence="4">2.3.1.231</ecNumber>
    </recommendedName>
    <alternativeName>
        <fullName evidence="12">tRNA(Phe) (7-(3-amino-3-(methoxycarbonyl)propyl)wyosine(37)-N)-methoxycarbonyltransferase</fullName>
    </alternativeName>
    <alternativeName>
        <fullName evidence="11">tRNA(Phe) (7-(3-amino-3-carboxypropyl)wyosine(37)-O)-methyltransferase</fullName>
    </alternativeName>
</protein>
<dbReference type="SUPFAM" id="SSF50965">
    <property type="entry name" value="Galactose oxidase, central domain"/>
    <property type="match status" value="1"/>
</dbReference>
<dbReference type="Pfam" id="PF24681">
    <property type="entry name" value="Kelch_KLHDC2_KLHL20_DRC7"/>
    <property type="match status" value="1"/>
</dbReference>
<dbReference type="AlphaFoldDB" id="V4CGI0"/>
<dbReference type="Proteomes" id="UP000030746">
    <property type="component" value="Unassembled WGS sequence"/>
</dbReference>
<proteinExistence type="inferred from homology"/>
<keyword evidence="7" id="KW-0489">Methyltransferase</keyword>
<evidence type="ECO:0000256" key="8">
    <source>
        <dbReference type="ARBA" id="ARBA00022679"/>
    </source>
</evidence>
<evidence type="ECO:0000256" key="2">
    <source>
        <dbReference type="ARBA" id="ARBA00004797"/>
    </source>
</evidence>
<dbReference type="GO" id="GO:0030488">
    <property type="term" value="P:tRNA methylation"/>
    <property type="evidence" value="ECO:0007669"/>
    <property type="project" value="TreeGrafter"/>
</dbReference>
<evidence type="ECO:0000256" key="7">
    <source>
        <dbReference type="ARBA" id="ARBA00022603"/>
    </source>
</evidence>
<dbReference type="InterPro" id="IPR029063">
    <property type="entry name" value="SAM-dependent_MTases_sf"/>
</dbReference>